<reference evidence="1 2" key="1">
    <citation type="submission" date="2018-06" db="EMBL/GenBank/DDBJ databases">
        <authorList>
            <consortium name="Pathogen Informatics"/>
            <person name="Doyle S."/>
        </authorList>
    </citation>
    <scope>NUCLEOTIDE SEQUENCE [LARGE SCALE GENOMIC DNA]</scope>
    <source>
        <strain evidence="1 2">NCTC13316</strain>
    </source>
</reference>
<dbReference type="Proteomes" id="UP000254794">
    <property type="component" value="Unassembled WGS sequence"/>
</dbReference>
<sequence>MTVSPLNEQRILNSNLLDKITYLLNKKFAAEVKIISTQFLSEPERRNCIVRLFLSSQAKEIPKSIILKQSLREDTDADDEEVYARFARDWAGLEFASEVKQNRHNVPKFYGGNKEHRFILIEDLGIQHVSLVDSLTGADRKKAIAALTRFMKALGSFHAASFGNIGLYKQILNLIHLEAETVEDEINCIFTDLLPKLDLANKNLGLILTLDCIEEAKSLIEYVIKPGSFTVLTHGDICPDNVFDHAENKDLQLIDFEWCFVRNALLDETYLRMSMPTCWCAKAIPTDVIGHMEHIYREELKQTIPAAADDKQYNQAYTYACGFWLLQQTIPFINSAWEKDRIGPSGPVPKDSLWNAEDNWVRPRVLSRLQAFIGSSSVHQHLPYLREMALAMLAKLKHCWRETSFLEFYPAFEKE</sequence>
<dbReference type="AlphaFoldDB" id="A0A378JS35"/>
<dbReference type="Gene3D" id="3.90.1200.10">
    <property type="match status" value="1"/>
</dbReference>
<evidence type="ECO:0000313" key="1">
    <source>
        <dbReference type="EMBL" id="STX52640.1"/>
    </source>
</evidence>
<dbReference type="OrthoDB" id="144109at2"/>
<evidence type="ECO:0000313" key="2">
    <source>
        <dbReference type="Proteomes" id="UP000254794"/>
    </source>
</evidence>
<accession>A0A378JS35</accession>
<keyword evidence="2" id="KW-1185">Reference proteome</keyword>
<gene>
    <name evidence="1" type="ORF">NCTC13316_02761</name>
</gene>
<name>A0A378JS35_9GAMM</name>
<dbReference type="SUPFAM" id="SSF56112">
    <property type="entry name" value="Protein kinase-like (PK-like)"/>
    <property type="match status" value="1"/>
</dbReference>
<organism evidence="1 2">
    <name type="scientific">Legionella busanensis</name>
    <dbReference type="NCBI Taxonomy" id="190655"/>
    <lineage>
        <taxon>Bacteria</taxon>
        <taxon>Pseudomonadati</taxon>
        <taxon>Pseudomonadota</taxon>
        <taxon>Gammaproteobacteria</taxon>
        <taxon>Legionellales</taxon>
        <taxon>Legionellaceae</taxon>
        <taxon>Legionella</taxon>
    </lineage>
</organism>
<dbReference type="InterPro" id="IPR011009">
    <property type="entry name" value="Kinase-like_dom_sf"/>
</dbReference>
<proteinExistence type="predicted"/>
<dbReference type="Pfam" id="PF02958">
    <property type="entry name" value="EcKL"/>
    <property type="match status" value="1"/>
</dbReference>
<dbReference type="EMBL" id="UGOD01000001">
    <property type="protein sequence ID" value="STX52640.1"/>
    <property type="molecule type" value="Genomic_DNA"/>
</dbReference>
<protein>
    <submittedName>
        <fullName evidence="1">Domain of uncharacterized function (DUF227)</fullName>
    </submittedName>
</protein>
<dbReference type="RefSeq" id="WP_115332177.1">
    <property type="nucleotide sequence ID" value="NZ_CAAAHP010000003.1"/>
</dbReference>
<dbReference type="InterPro" id="IPR004119">
    <property type="entry name" value="EcKL"/>
</dbReference>